<accession>A0ACB9FUJ7</accession>
<protein>
    <submittedName>
        <fullName evidence="1">Uncharacterized protein</fullName>
    </submittedName>
</protein>
<evidence type="ECO:0000313" key="2">
    <source>
        <dbReference type="Proteomes" id="UP001056120"/>
    </source>
</evidence>
<proteinExistence type="predicted"/>
<reference evidence="2" key="1">
    <citation type="journal article" date="2022" name="Mol. Ecol. Resour.">
        <title>The genomes of chicory, endive, great burdock and yacon provide insights into Asteraceae palaeo-polyploidization history and plant inulin production.</title>
        <authorList>
            <person name="Fan W."/>
            <person name="Wang S."/>
            <person name="Wang H."/>
            <person name="Wang A."/>
            <person name="Jiang F."/>
            <person name="Liu H."/>
            <person name="Zhao H."/>
            <person name="Xu D."/>
            <person name="Zhang Y."/>
        </authorList>
    </citation>
    <scope>NUCLEOTIDE SEQUENCE [LARGE SCALE GENOMIC DNA]</scope>
    <source>
        <strain evidence="2">cv. Yunnan</strain>
    </source>
</reference>
<dbReference type="Proteomes" id="UP001056120">
    <property type="component" value="Linkage Group LG16"/>
</dbReference>
<name>A0ACB9FUJ7_9ASTR</name>
<organism evidence="1 2">
    <name type="scientific">Smallanthus sonchifolius</name>
    <dbReference type="NCBI Taxonomy" id="185202"/>
    <lineage>
        <taxon>Eukaryota</taxon>
        <taxon>Viridiplantae</taxon>
        <taxon>Streptophyta</taxon>
        <taxon>Embryophyta</taxon>
        <taxon>Tracheophyta</taxon>
        <taxon>Spermatophyta</taxon>
        <taxon>Magnoliopsida</taxon>
        <taxon>eudicotyledons</taxon>
        <taxon>Gunneridae</taxon>
        <taxon>Pentapetalae</taxon>
        <taxon>asterids</taxon>
        <taxon>campanulids</taxon>
        <taxon>Asterales</taxon>
        <taxon>Asteraceae</taxon>
        <taxon>Asteroideae</taxon>
        <taxon>Heliantheae alliance</taxon>
        <taxon>Millerieae</taxon>
        <taxon>Smallanthus</taxon>
    </lineage>
</organism>
<reference evidence="1 2" key="2">
    <citation type="journal article" date="2022" name="Mol. Ecol. Resour.">
        <title>The genomes of chicory, endive, great burdock and yacon provide insights into Asteraceae paleo-polyploidization history and plant inulin production.</title>
        <authorList>
            <person name="Fan W."/>
            <person name="Wang S."/>
            <person name="Wang H."/>
            <person name="Wang A."/>
            <person name="Jiang F."/>
            <person name="Liu H."/>
            <person name="Zhao H."/>
            <person name="Xu D."/>
            <person name="Zhang Y."/>
        </authorList>
    </citation>
    <scope>NUCLEOTIDE SEQUENCE [LARGE SCALE GENOMIC DNA]</scope>
    <source>
        <strain evidence="2">cv. Yunnan</strain>
        <tissue evidence="1">Leaves</tissue>
    </source>
</reference>
<gene>
    <name evidence="1" type="ORF">L1987_49157</name>
</gene>
<dbReference type="EMBL" id="CM042033">
    <property type="protein sequence ID" value="KAI3774598.1"/>
    <property type="molecule type" value="Genomic_DNA"/>
</dbReference>
<comment type="caution">
    <text evidence="1">The sequence shown here is derived from an EMBL/GenBank/DDBJ whole genome shotgun (WGS) entry which is preliminary data.</text>
</comment>
<sequence>MEIKIQSTHFIKPSKPTPDSLSLSGLDQLAPYAYIHMVFYYKTSGEVDRCGQLVKSLSEVLNLYYPLAGRVTLDGLEVDCGNQGVKYLETKVSTTLDDFLNHGPKIEQVRQLIGAPDQSTSIAIPDEDVMIQMSKVGQFNG</sequence>
<evidence type="ECO:0000313" key="1">
    <source>
        <dbReference type="EMBL" id="KAI3774598.1"/>
    </source>
</evidence>
<keyword evidence="2" id="KW-1185">Reference proteome</keyword>